<feature type="binding site" evidence="7">
    <location>
        <position position="43"/>
    </location>
    <ligand>
        <name>Mg(2+)</name>
        <dbReference type="ChEBI" id="CHEBI:18420"/>
    </ligand>
</feature>
<feature type="binding site" evidence="7">
    <location>
        <position position="61"/>
    </location>
    <ligand>
        <name>substrate</name>
    </ligand>
</feature>
<dbReference type="GO" id="GO:0005829">
    <property type="term" value="C:cytosol"/>
    <property type="evidence" value="ECO:0007669"/>
    <property type="project" value="TreeGrafter"/>
</dbReference>
<evidence type="ECO:0000256" key="5">
    <source>
        <dbReference type="ARBA" id="ARBA00022840"/>
    </source>
</evidence>
<dbReference type="PANTHER" id="PTHR21087:SF16">
    <property type="entry name" value="SHIKIMATE KINASE 1, CHLOROPLASTIC"/>
    <property type="match status" value="1"/>
</dbReference>
<keyword evidence="7" id="KW-0460">Magnesium</keyword>
<dbReference type="UniPathway" id="UPA00053">
    <property type="reaction ID" value="UER00088"/>
</dbReference>
<dbReference type="HAMAP" id="MF_00109">
    <property type="entry name" value="Shikimate_kinase"/>
    <property type="match status" value="1"/>
</dbReference>
<keyword evidence="1 7" id="KW-0028">Amino-acid biosynthesis</keyword>
<name>A0A2R5FNR8_NOSCO</name>
<feature type="binding site" evidence="7">
    <location>
        <position position="144"/>
    </location>
    <ligand>
        <name>ATP</name>
        <dbReference type="ChEBI" id="CHEBI:30616"/>
    </ligand>
</feature>
<dbReference type="EMBL" id="BDUD01000001">
    <property type="protein sequence ID" value="GBG17264.1"/>
    <property type="molecule type" value="Genomic_DNA"/>
</dbReference>
<feature type="binding site" evidence="7">
    <location>
        <position position="163"/>
    </location>
    <ligand>
        <name>substrate</name>
    </ligand>
</feature>
<dbReference type="SUPFAM" id="SSF52540">
    <property type="entry name" value="P-loop containing nucleoside triphosphate hydrolases"/>
    <property type="match status" value="1"/>
</dbReference>
<dbReference type="PANTHER" id="PTHR21087">
    <property type="entry name" value="SHIKIMATE KINASE"/>
    <property type="match status" value="1"/>
</dbReference>
<feature type="binding site" evidence="7">
    <location>
        <position position="85"/>
    </location>
    <ligand>
        <name>substrate</name>
    </ligand>
</feature>
<comment type="subcellular location">
    <subcellularLocation>
        <location evidence="7">Cytoplasm</location>
    </subcellularLocation>
</comment>
<keyword evidence="6 7" id="KW-0057">Aromatic amino acid biosynthesis</keyword>
<comment type="similarity">
    <text evidence="7">Belongs to the shikimate kinase family.</text>
</comment>
<keyword evidence="5 7" id="KW-0067">ATP-binding</keyword>
<dbReference type="Gene3D" id="3.40.50.300">
    <property type="entry name" value="P-loop containing nucleotide triphosphate hydrolases"/>
    <property type="match status" value="1"/>
</dbReference>
<dbReference type="InterPro" id="IPR000623">
    <property type="entry name" value="Shikimate_kinase/TSH1"/>
</dbReference>
<evidence type="ECO:0000313" key="9">
    <source>
        <dbReference type="Proteomes" id="UP000245124"/>
    </source>
</evidence>
<dbReference type="Pfam" id="PF01202">
    <property type="entry name" value="SKI"/>
    <property type="match status" value="1"/>
</dbReference>
<keyword evidence="4 7" id="KW-0418">Kinase</keyword>
<dbReference type="AlphaFoldDB" id="A0A2R5FNR8"/>
<comment type="caution">
    <text evidence="8">The sequence shown here is derived from an EMBL/GenBank/DDBJ whole genome shotgun (WGS) entry which is preliminary data.</text>
</comment>
<dbReference type="EC" id="2.7.1.71" evidence="7"/>
<comment type="caution">
    <text evidence="7">Lacks conserved residue(s) required for the propagation of feature annotation.</text>
</comment>
<dbReference type="GO" id="GO:0008652">
    <property type="term" value="P:amino acid biosynthetic process"/>
    <property type="evidence" value="ECO:0007669"/>
    <property type="project" value="UniProtKB-KW"/>
</dbReference>
<comment type="pathway">
    <text evidence="7">Metabolic intermediate biosynthesis; chorismate biosynthesis; chorismate from D-erythrose 4-phosphate and phosphoenolpyruvate: step 5/7.</text>
</comment>
<dbReference type="GO" id="GO:0009423">
    <property type="term" value="P:chorismate biosynthetic process"/>
    <property type="evidence" value="ECO:0007669"/>
    <property type="project" value="UniProtKB-UniRule"/>
</dbReference>
<evidence type="ECO:0000256" key="4">
    <source>
        <dbReference type="ARBA" id="ARBA00022777"/>
    </source>
</evidence>
<proteinExistence type="inferred from homology"/>
<comment type="subunit">
    <text evidence="7">Monomer.</text>
</comment>
<keyword evidence="2 7" id="KW-0808">Transferase</keyword>
<protein>
    <recommendedName>
        <fullName evidence="7">Shikimate kinase</fullName>
        <shortName evidence="7">SK</shortName>
        <ecNumber evidence="7">2.7.1.71</ecNumber>
    </recommendedName>
</protein>
<reference evidence="8 9" key="1">
    <citation type="submission" date="2017-06" db="EMBL/GenBank/DDBJ databases">
        <title>Genome sequencing of cyanobaciteial culture collection at National Institute for Environmental Studies (NIES).</title>
        <authorList>
            <person name="Hirose Y."/>
            <person name="Shimura Y."/>
            <person name="Fujisawa T."/>
            <person name="Nakamura Y."/>
            <person name="Kawachi M."/>
        </authorList>
    </citation>
    <scope>NUCLEOTIDE SEQUENCE [LARGE SCALE GENOMIC DNA]</scope>
    <source>
        <strain evidence="8 9">NIES-4072</strain>
    </source>
</reference>
<dbReference type="GO" id="GO:0004765">
    <property type="term" value="F:shikimate kinase activity"/>
    <property type="evidence" value="ECO:0007669"/>
    <property type="project" value="UniProtKB-UniRule"/>
</dbReference>
<keyword evidence="9" id="KW-1185">Reference proteome</keyword>
<sequence>MTQHGLNLSYPLTELRIGAKQLVSSLLQGVNLYLIGIMGVGKTTVGRLLAKELGYGFLDTDNVIAQVTGKSINQLFAQVGEVGFRKLESDVLSQVCAFTKLTIATGGGIVLRQENWGYLHHGLIVWLDTPVEIIYSRLAEDTTRPLLQDADPKGKLRSLLEQRTPLYSQADLHITEREGDTPEDVAKRILEAIPSVLKKTVSH</sequence>
<dbReference type="GO" id="GO:0005524">
    <property type="term" value="F:ATP binding"/>
    <property type="evidence" value="ECO:0007669"/>
    <property type="project" value="UniProtKB-UniRule"/>
</dbReference>
<keyword evidence="7" id="KW-0479">Metal-binding</keyword>
<comment type="function">
    <text evidence="7">Catalyzes the specific phosphorylation of the 3-hydroxyl group of shikimic acid using ATP as a cosubstrate.</text>
</comment>
<dbReference type="GO" id="GO:0000287">
    <property type="term" value="F:magnesium ion binding"/>
    <property type="evidence" value="ECO:0007669"/>
    <property type="project" value="UniProtKB-UniRule"/>
</dbReference>
<keyword evidence="7" id="KW-0963">Cytoplasm</keyword>
<feature type="binding site" evidence="7">
    <location>
        <position position="107"/>
    </location>
    <ligand>
        <name>substrate</name>
    </ligand>
</feature>
<gene>
    <name evidence="7" type="primary">aroK</name>
    <name evidence="8" type="ORF">NIES4072_09130</name>
</gene>
<evidence type="ECO:0000256" key="1">
    <source>
        <dbReference type="ARBA" id="ARBA00022605"/>
    </source>
</evidence>
<comment type="catalytic activity">
    <reaction evidence="7">
        <text>shikimate + ATP = 3-phosphoshikimate + ADP + H(+)</text>
        <dbReference type="Rhea" id="RHEA:13121"/>
        <dbReference type="ChEBI" id="CHEBI:15378"/>
        <dbReference type="ChEBI" id="CHEBI:30616"/>
        <dbReference type="ChEBI" id="CHEBI:36208"/>
        <dbReference type="ChEBI" id="CHEBI:145989"/>
        <dbReference type="ChEBI" id="CHEBI:456216"/>
        <dbReference type="EC" id="2.7.1.71"/>
    </reaction>
</comment>
<dbReference type="CDD" id="cd00464">
    <property type="entry name" value="SK"/>
    <property type="match status" value="1"/>
</dbReference>
<evidence type="ECO:0000313" key="8">
    <source>
        <dbReference type="EMBL" id="GBG17264.1"/>
    </source>
</evidence>
<dbReference type="PRINTS" id="PR01100">
    <property type="entry name" value="SHIKIMTKNASE"/>
</dbReference>
<organism evidence="8 9">
    <name type="scientific">Nostoc commune NIES-4072</name>
    <dbReference type="NCBI Taxonomy" id="2005467"/>
    <lineage>
        <taxon>Bacteria</taxon>
        <taxon>Bacillati</taxon>
        <taxon>Cyanobacteriota</taxon>
        <taxon>Cyanophyceae</taxon>
        <taxon>Nostocales</taxon>
        <taxon>Nostocaceae</taxon>
        <taxon>Nostoc</taxon>
    </lineage>
</organism>
<dbReference type="GO" id="GO:0009073">
    <property type="term" value="P:aromatic amino acid family biosynthetic process"/>
    <property type="evidence" value="ECO:0007669"/>
    <property type="project" value="UniProtKB-KW"/>
</dbReference>
<comment type="cofactor">
    <cofactor evidence="7">
        <name>Mg(2+)</name>
        <dbReference type="ChEBI" id="CHEBI:18420"/>
    </cofactor>
    <text evidence="7">Binds 1 Mg(2+) ion per subunit.</text>
</comment>
<dbReference type="InterPro" id="IPR031322">
    <property type="entry name" value="Shikimate/glucono_kinase"/>
</dbReference>
<dbReference type="InterPro" id="IPR027417">
    <property type="entry name" value="P-loop_NTPase"/>
</dbReference>
<keyword evidence="3 7" id="KW-0547">Nucleotide-binding</keyword>
<evidence type="ECO:0000256" key="3">
    <source>
        <dbReference type="ARBA" id="ARBA00022741"/>
    </source>
</evidence>
<feature type="binding site" evidence="7">
    <location>
        <begin position="39"/>
        <end position="44"/>
    </location>
    <ligand>
        <name>ATP</name>
        <dbReference type="ChEBI" id="CHEBI:30616"/>
    </ligand>
</feature>
<evidence type="ECO:0000256" key="2">
    <source>
        <dbReference type="ARBA" id="ARBA00022679"/>
    </source>
</evidence>
<dbReference type="Proteomes" id="UP000245124">
    <property type="component" value="Unassembled WGS sequence"/>
</dbReference>
<evidence type="ECO:0000256" key="7">
    <source>
        <dbReference type="HAMAP-Rule" id="MF_00109"/>
    </source>
</evidence>
<accession>A0A2R5FNR8</accession>
<evidence type="ECO:0000256" key="6">
    <source>
        <dbReference type="ARBA" id="ARBA00023141"/>
    </source>
</evidence>